<protein>
    <recommendedName>
        <fullName evidence="4">Homeobox domain-containing protein</fullName>
    </recommendedName>
</protein>
<sequence>MEATETQADHGIQVTSPEEPVVMVTSSEAPPISLTAVSTEVQTSPPVTTISASALVEILNSVATAIVPGDGGAGANLQLQFQLTPATNIEVVGCMQEISDQASGGGRVEGQIKGKGQSSKKQTGGRGNHGKLKDKQPWHYHLGGVRHCRVPLSPEIKEALEVAYVSRIMSKNFRKEGQPEKERIAQLTGLELDKVQEWFKNRRKKDKLVQSRVNSHGTPKGKRGRKLLLPHSVTRSLKNTPPNATSGSLLSQYNQVDKED</sequence>
<dbReference type="Proteomes" id="UP000007879">
    <property type="component" value="Unassembled WGS sequence"/>
</dbReference>
<dbReference type="Pfam" id="PF00046">
    <property type="entry name" value="Homeodomain"/>
    <property type="match status" value="1"/>
</dbReference>
<gene>
    <name evidence="5" type="primary">105315097</name>
</gene>
<dbReference type="AlphaFoldDB" id="A0A1X7TAP0"/>
<dbReference type="KEGG" id="aqu:105315097"/>
<feature type="domain" description="Homeobox" evidence="4">
    <location>
        <begin position="143"/>
        <end position="209"/>
    </location>
</feature>
<dbReference type="SUPFAM" id="SSF46689">
    <property type="entry name" value="Homeodomain-like"/>
    <property type="match status" value="1"/>
</dbReference>
<evidence type="ECO:0000313" key="5">
    <source>
        <dbReference type="EnsemblMetazoa" id="Aqu2.1.11628_001"/>
    </source>
</evidence>
<feature type="DNA-binding region" description="Homeobox" evidence="1">
    <location>
        <begin position="145"/>
        <end position="210"/>
    </location>
</feature>
<feature type="compositionally biased region" description="Polar residues" evidence="3">
    <location>
        <begin position="233"/>
        <end position="260"/>
    </location>
</feature>
<dbReference type="EnsemblMetazoa" id="XM_020004993.1">
    <property type="protein sequence ID" value="XP_019860552.1"/>
    <property type="gene ID" value="LOC105315097"/>
</dbReference>
<feature type="compositionally biased region" description="Basic residues" evidence="3">
    <location>
        <begin position="219"/>
        <end position="228"/>
    </location>
</feature>
<reference evidence="6" key="1">
    <citation type="journal article" date="2010" name="Nature">
        <title>The Amphimedon queenslandica genome and the evolution of animal complexity.</title>
        <authorList>
            <person name="Srivastava M."/>
            <person name="Simakov O."/>
            <person name="Chapman J."/>
            <person name="Fahey B."/>
            <person name="Gauthier M.E."/>
            <person name="Mitros T."/>
            <person name="Richards G.S."/>
            <person name="Conaco C."/>
            <person name="Dacre M."/>
            <person name="Hellsten U."/>
            <person name="Larroux C."/>
            <person name="Putnam N.H."/>
            <person name="Stanke M."/>
            <person name="Adamska M."/>
            <person name="Darling A."/>
            <person name="Degnan S.M."/>
            <person name="Oakley T.H."/>
            <person name="Plachetzki D.C."/>
            <person name="Zhai Y."/>
            <person name="Adamski M."/>
            <person name="Calcino A."/>
            <person name="Cummins S.F."/>
            <person name="Goodstein D.M."/>
            <person name="Harris C."/>
            <person name="Jackson D.J."/>
            <person name="Leys S.P."/>
            <person name="Shu S."/>
            <person name="Woodcroft B.J."/>
            <person name="Vervoort M."/>
            <person name="Kosik K.S."/>
            <person name="Manning G."/>
            <person name="Degnan B.M."/>
            <person name="Rokhsar D.S."/>
        </authorList>
    </citation>
    <scope>NUCLEOTIDE SEQUENCE [LARGE SCALE GENOMIC DNA]</scope>
</reference>
<organism evidence="5">
    <name type="scientific">Amphimedon queenslandica</name>
    <name type="common">Sponge</name>
    <dbReference type="NCBI Taxonomy" id="400682"/>
    <lineage>
        <taxon>Eukaryota</taxon>
        <taxon>Metazoa</taxon>
        <taxon>Porifera</taxon>
        <taxon>Demospongiae</taxon>
        <taxon>Heteroscleromorpha</taxon>
        <taxon>Haplosclerida</taxon>
        <taxon>Niphatidae</taxon>
        <taxon>Amphimedon</taxon>
    </lineage>
</organism>
<dbReference type="EnsemblMetazoa" id="XM_011409608.2">
    <property type="protein sequence ID" value="XP_011407910.1"/>
    <property type="gene ID" value="LOC105315097"/>
</dbReference>
<evidence type="ECO:0000256" key="3">
    <source>
        <dbReference type="SAM" id="MobiDB-lite"/>
    </source>
</evidence>
<keyword evidence="1 2" id="KW-0238">DNA-binding</keyword>
<dbReference type="OrthoDB" id="10182227at2759"/>
<accession>A0A1X7TAP0</accession>
<dbReference type="EnsemblMetazoa" id="Aqu2.1.11628_001">
    <property type="protein sequence ID" value="Aqu2.1.11628_001"/>
    <property type="gene ID" value="Aqu2.1.11628"/>
</dbReference>
<dbReference type="GO" id="GO:0005634">
    <property type="term" value="C:nucleus"/>
    <property type="evidence" value="ECO:0007669"/>
    <property type="project" value="UniProtKB-SubCell"/>
</dbReference>
<dbReference type="InterPro" id="IPR001356">
    <property type="entry name" value="HD"/>
</dbReference>
<dbReference type="InParanoid" id="A0A1X7TAP0"/>
<keyword evidence="1 2" id="KW-0371">Homeobox</keyword>
<dbReference type="SMART" id="SM00389">
    <property type="entry name" value="HOX"/>
    <property type="match status" value="1"/>
</dbReference>
<comment type="subcellular location">
    <subcellularLocation>
        <location evidence="1 2">Nucleus</location>
    </subcellularLocation>
</comment>
<name>A0A1X7TAP0_AMPQE</name>
<evidence type="ECO:0000259" key="4">
    <source>
        <dbReference type="PROSITE" id="PS50071"/>
    </source>
</evidence>
<keyword evidence="6" id="KW-1185">Reference proteome</keyword>
<evidence type="ECO:0000256" key="1">
    <source>
        <dbReference type="PROSITE-ProRule" id="PRU00108"/>
    </source>
</evidence>
<feature type="region of interest" description="Disordered" evidence="3">
    <location>
        <begin position="102"/>
        <end position="136"/>
    </location>
</feature>
<evidence type="ECO:0000256" key="2">
    <source>
        <dbReference type="RuleBase" id="RU000682"/>
    </source>
</evidence>
<dbReference type="InterPro" id="IPR009057">
    <property type="entry name" value="Homeodomain-like_sf"/>
</dbReference>
<dbReference type="CDD" id="cd00086">
    <property type="entry name" value="homeodomain"/>
    <property type="match status" value="1"/>
</dbReference>
<evidence type="ECO:0000313" key="6">
    <source>
        <dbReference type="Proteomes" id="UP000007879"/>
    </source>
</evidence>
<feature type="region of interest" description="Disordered" evidence="3">
    <location>
        <begin position="206"/>
        <end position="260"/>
    </location>
</feature>
<keyword evidence="1 2" id="KW-0539">Nucleus</keyword>
<reference evidence="5" key="2">
    <citation type="submission" date="2017-05" db="UniProtKB">
        <authorList>
            <consortium name="EnsemblMetazoa"/>
        </authorList>
    </citation>
    <scope>IDENTIFICATION</scope>
</reference>
<dbReference type="GO" id="GO:0003677">
    <property type="term" value="F:DNA binding"/>
    <property type="evidence" value="ECO:0007669"/>
    <property type="project" value="UniProtKB-UniRule"/>
</dbReference>
<proteinExistence type="predicted"/>
<dbReference type="PROSITE" id="PS50071">
    <property type="entry name" value="HOMEOBOX_2"/>
    <property type="match status" value="1"/>
</dbReference>
<dbReference type="Gene3D" id="1.10.10.60">
    <property type="entry name" value="Homeodomain-like"/>
    <property type="match status" value="1"/>
</dbReference>